<accession>A0A1U7Y7W0</accession>
<dbReference type="RefSeq" id="XP_009795339.1">
    <property type="nucleotide sequence ID" value="XM_009797037.1"/>
</dbReference>
<evidence type="ECO:0000313" key="1">
    <source>
        <dbReference type="Proteomes" id="UP000189701"/>
    </source>
</evidence>
<dbReference type="eggNOG" id="ENOG502SYYH">
    <property type="taxonomic scope" value="Eukaryota"/>
</dbReference>
<keyword evidence="1" id="KW-1185">Reference proteome</keyword>
<dbReference type="InterPro" id="IPR021109">
    <property type="entry name" value="Peptidase_aspartic_dom_sf"/>
</dbReference>
<proteinExistence type="predicted"/>
<gene>
    <name evidence="2" type="primary">LOC104242060</name>
</gene>
<evidence type="ECO:0000313" key="2">
    <source>
        <dbReference type="RefSeq" id="XP_009795339.1"/>
    </source>
</evidence>
<protein>
    <submittedName>
        <fullName evidence="2">Uncharacterized protein LOC104242060</fullName>
    </submittedName>
</protein>
<dbReference type="Proteomes" id="UP000189701">
    <property type="component" value="Unplaced"/>
</dbReference>
<dbReference type="Gene3D" id="2.40.70.10">
    <property type="entry name" value="Acid Proteases"/>
    <property type="match status" value="1"/>
</dbReference>
<sequence length="155" mass="17735">MCKYHGTQGHRTKDCRQLREEVARLFNEVHLREFLSDHFRERDADRKNELEEPQHDIHIIIGGVDAPPGPIFKCTKVSITREKRTRNYMPEETLTFSEENIEASSQPHNDALVISIHSNKAQVKRVLVDLGSSANIIQSRVVEQLGLLDQIIPAS</sequence>
<dbReference type="PANTHER" id="PTHR33240:SF8">
    <property type="entry name" value="OS03G0439900 PROTEIN"/>
    <property type="match status" value="1"/>
</dbReference>
<reference evidence="2" key="2">
    <citation type="submission" date="2025-08" db="UniProtKB">
        <authorList>
            <consortium name="RefSeq"/>
        </authorList>
    </citation>
    <scope>IDENTIFICATION</scope>
    <source>
        <tissue evidence="2">Leaf</tissue>
    </source>
</reference>
<dbReference type="AlphaFoldDB" id="A0A1U7Y7W0"/>
<dbReference type="OrthoDB" id="1302137at2759"/>
<reference evidence="1" key="1">
    <citation type="journal article" date="2013" name="Genome Biol.">
        <title>Reference genomes and transcriptomes of Nicotiana sylvestris and Nicotiana tomentosiformis.</title>
        <authorList>
            <person name="Sierro N."/>
            <person name="Battey J.N."/>
            <person name="Ouadi S."/>
            <person name="Bovet L."/>
            <person name="Goepfert S."/>
            <person name="Bakaher N."/>
            <person name="Peitsch M.C."/>
            <person name="Ivanov N.V."/>
        </authorList>
    </citation>
    <scope>NUCLEOTIDE SEQUENCE [LARGE SCALE GENOMIC DNA]</scope>
</reference>
<dbReference type="PANTHER" id="PTHR33240">
    <property type="entry name" value="OS08G0508500 PROTEIN"/>
    <property type="match status" value="1"/>
</dbReference>
<organism evidence="1 2">
    <name type="scientific">Nicotiana sylvestris</name>
    <name type="common">Wood tobacco</name>
    <name type="synonym">South American tobacco</name>
    <dbReference type="NCBI Taxonomy" id="4096"/>
    <lineage>
        <taxon>Eukaryota</taxon>
        <taxon>Viridiplantae</taxon>
        <taxon>Streptophyta</taxon>
        <taxon>Embryophyta</taxon>
        <taxon>Tracheophyta</taxon>
        <taxon>Spermatophyta</taxon>
        <taxon>Magnoliopsida</taxon>
        <taxon>eudicotyledons</taxon>
        <taxon>Gunneridae</taxon>
        <taxon>Pentapetalae</taxon>
        <taxon>asterids</taxon>
        <taxon>lamiids</taxon>
        <taxon>Solanales</taxon>
        <taxon>Solanaceae</taxon>
        <taxon>Nicotianoideae</taxon>
        <taxon>Nicotianeae</taxon>
        <taxon>Nicotiana</taxon>
    </lineage>
</organism>
<name>A0A1U7Y7W0_NICSY</name>